<comment type="caution">
    <text evidence="2">The sequence shown here is derived from an EMBL/GenBank/DDBJ whole genome shotgun (WGS) entry which is preliminary data.</text>
</comment>
<dbReference type="EMBL" id="SCKG01000013">
    <property type="protein sequence ID" value="TDH05315.1"/>
    <property type="molecule type" value="Genomic_DNA"/>
</dbReference>
<protein>
    <submittedName>
        <fullName evidence="2">Uncharacterized protein</fullName>
    </submittedName>
</protein>
<keyword evidence="3" id="KW-1185">Reference proteome</keyword>
<sequence>MDEMDDYIWQRRIQHGVRYQKNSVPFPDSVDIGLDFNATLERTEKLDLSLLTNGVMLELCEFAKTVTKSETYFLFEMLDFNFDLGVDVDIDQQYYDYSRRAHNKIKLLKEQIKVKPQRWKETFPLPDLSAILGATDRQSRKYYPKRNKMVDFSVLSIGSNNSQSAEHQKTESNGDMYVVKRGGLKTTENTFSYCRNLGVTPVVRPGNEPREKLDPSLVNNGVMLELLNFSRVLCGTHTGIVYDLVKQNFGHELDKTLFRMQLSKLMERKYACLTPEDKDAFRKEPFEVQTQKREYKRKRKIDPTADYEEQEGLTMTSKRRGTPKLMDDYVKDFCQDGDLSYMCPVDFETEMQSGSDAKPETMTFESSFSETEFSVDVKEEEEEVVVSPVPPRTNCLPSTHPKNPTLKAVSALFSEDDNVDSDAKTPKQKLWTRRTTRAKQILKSSKVNDLFARCREIALDFNVGSGNKQNVDPFLLTNHVLFEIYRFATTMSKSFRSFLFEILDMNFNLVPQGNLYHRNFIYYMITKEKILQNHPDRWKPEFLSSPFQFPEVYNMVDVTSDFKTGQGVETEQPVSVDLPASAESQEADMELHPYCKKFGLNLWSLAERPANQKLDLTALTTGAVLETFGFVRELCAPVREMVNDVLEHNFDLNLQSEASVASGVIKRWYSLQKSVMKGQSPSPKITRWLNTVVPINGYSQLSRKPKTANGSRDLDSGEEEEDVKPEMEDFLVDVKTEETMEEDETIDSYDFCEEIGLILDVGSKPEAGAKLDLRLLTRGVLYEVHRYVERNCNRYVPALYEILEYNFDLSSQNHRRVEFAWAVASQVIAIAGKNGRKGDYLKRAIELPIEVSESREAVCKEEPDDCFGETDYSDNDIVFVRELKPVDIEVEIE</sequence>
<name>A0A484CT19_PERFV</name>
<dbReference type="Proteomes" id="UP000295070">
    <property type="component" value="Chromosome 13"/>
</dbReference>
<dbReference type="AlphaFoldDB" id="A0A484CT19"/>
<feature type="region of interest" description="Disordered" evidence="1">
    <location>
        <begin position="294"/>
        <end position="320"/>
    </location>
</feature>
<evidence type="ECO:0000256" key="1">
    <source>
        <dbReference type="SAM" id="MobiDB-lite"/>
    </source>
</evidence>
<accession>A0A484CT19</accession>
<evidence type="ECO:0000313" key="3">
    <source>
        <dbReference type="Proteomes" id="UP000295070"/>
    </source>
</evidence>
<proteinExistence type="predicted"/>
<organism evidence="2 3">
    <name type="scientific">Perca flavescens</name>
    <name type="common">American yellow perch</name>
    <name type="synonym">Morone flavescens</name>
    <dbReference type="NCBI Taxonomy" id="8167"/>
    <lineage>
        <taxon>Eukaryota</taxon>
        <taxon>Metazoa</taxon>
        <taxon>Chordata</taxon>
        <taxon>Craniata</taxon>
        <taxon>Vertebrata</taxon>
        <taxon>Euteleostomi</taxon>
        <taxon>Actinopterygii</taxon>
        <taxon>Neopterygii</taxon>
        <taxon>Teleostei</taxon>
        <taxon>Neoteleostei</taxon>
        <taxon>Acanthomorphata</taxon>
        <taxon>Eupercaria</taxon>
        <taxon>Perciformes</taxon>
        <taxon>Percoidei</taxon>
        <taxon>Percidae</taxon>
        <taxon>Percinae</taxon>
        <taxon>Perca</taxon>
    </lineage>
</organism>
<feature type="region of interest" description="Disordered" evidence="1">
    <location>
        <begin position="700"/>
        <end position="722"/>
    </location>
</feature>
<gene>
    <name evidence="2" type="ORF">EPR50_G00143510</name>
</gene>
<reference evidence="2 3" key="1">
    <citation type="submission" date="2019-01" db="EMBL/GenBank/DDBJ databases">
        <title>A chromosome-scale genome assembly of the yellow perch, Perca flavescens.</title>
        <authorList>
            <person name="Feron R."/>
            <person name="Morvezen R."/>
            <person name="Bestin A."/>
            <person name="Haffray P."/>
            <person name="Klopp C."/>
            <person name="Zahm M."/>
            <person name="Cabau C."/>
            <person name="Roques C."/>
            <person name="Donnadieu C."/>
            <person name="Bouchez O."/>
            <person name="Christie M."/>
            <person name="Larson W."/>
            <person name="Guiguen Y."/>
        </authorList>
    </citation>
    <scope>NUCLEOTIDE SEQUENCE [LARGE SCALE GENOMIC DNA]</scope>
    <source>
        <strain evidence="2">YP-PL-M2</strain>
        <tissue evidence="2">Blood</tissue>
    </source>
</reference>
<evidence type="ECO:0000313" key="2">
    <source>
        <dbReference type="EMBL" id="TDH05315.1"/>
    </source>
</evidence>